<evidence type="ECO:0000259" key="1">
    <source>
        <dbReference type="Pfam" id="PF01814"/>
    </source>
</evidence>
<gene>
    <name evidence="2" type="ORF">A3K89_14810</name>
</gene>
<dbReference type="PANTHER" id="PTHR35585:SF1">
    <property type="entry name" value="HHE DOMAIN PROTEIN (AFU_ORTHOLOGUE AFUA_4G00730)"/>
    <property type="match status" value="1"/>
</dbReference>
<keyword evidence="3" id="KW-1185">Reference proteome</keyword>
<organism evidence="2 3">
    <name type="scientific">Rhodococcoides kyotonense</name>
    <dbReference type="NCBI Taxonomy" id="398843"/>
    <lineage>
        <taxon>Bacteria</taxon>
        <taxon>Bacillati</taxon>
        <taxon>Actinomycetota</taxon>
        <taxon>Actinomycetes</taxon>
        <taxon>Mycobacteriales</taxon>
        <taxon>Nocardiaceae</taxon>
        <taxon>Rhodococcoides</taxon>
    </lineage>
</organism>
<name>A0A177YNW1_9NOCA</name>
<dbReference type="RefSeq" id="WP_068421081.1">
    <property type="nucleotide sequence ID" value="NZ_LVHI01000002.1"/>
</dbReference>
<dbReference type="AlphaFoldDB" id="A0A177YNW1"/>
<dbReference type="Pfam" id="PF01814">
    <property type="entry name" value="Hemerythrin"/>
    <property type="match status" value="1"/>
</dbReference>
<dbReference type="InterPro" id="IPR012312">
    <property type="entry name" value="Hemerythrin-like"/>
</dbReference>
<comment type="caution">
    <text evidence="2">The sequence shown here is derived from an EMBL/GenBank/DDBJ whole genome shotgun (WGS) entry which is preliminary data.</text>
</comment>
<evidence type="ECO:0000313" key="2">
    <source>
        <dbReference type="EMBL" id="OAK56889.1"/>
    </source>
</evidence>
<evidence type="ECO:0000313" key="3">
    <source>
        <dbReference type="Proteomes" id="UP000077519"/>
    </source>
</evidence>
<dbReference type="Gene3D" id="1.20.120.520">
    <property type="entry name" value="nmb1532 protein domain like"/>
    <property type="match status" value="1"/>
</dbReference>
<sequence length="238" mass="26797">MPKSISDLSVDELGGPGSVLVRQRDDHVELDRLLRGIEAAEGVEQNDLLRALCRLVFPHAFAEEAVLWPIIRKHVPEGEKLTLDIEQEHQQINELFSDLEAMPPQDPDREPLLQRIFQLLRQDVRDEEDQLLPMLRAAMTDRQLHRTGMMWSIVRRAAPTRPHPVVARRPPGNVVAAAPLTVVDRARDRLDRLSDHASPIVARPSHIGSRGLAAVAGVIEHIPPLTRGEHPSTRTTRR</sequence>
<dbReference type="PANTHER" id="PTHR35585">
    <property type="entry name" value="HHE DOMAIN PROTEIN (AFU_ORTHOLOGUE AFUA_4G00730)"/>
    <property type="match status" value="1"/>
</dbReference>
<feature type="domain" description="Hemerythrin-like" evidence="1">
    <location>
        <begin position="24"/>
        <end position="135"/>
    </location>
</feature>
<accession>A0A177YNW1</accession>
<protein>
    <submittedName>
        <fullName evidence="2">Cation-binding protein</fullName>
    </submittedName>
</protein>
<dbReference type="EMBL" id="LVHI01000002">
    <property type="protein sequence ID" value="OAK56889.1"/>
    <property type="molecule type" value="Genomic_DNA"/>
</dbReference>
<reference evidence="2 3" key="1">
    <citation type="submission" date="2016-03" db="EMBL/GenBank/DDBJ databases">
        <title>Genome sequence of Rhodococcus kyotonensis KB10.</title>
        <authorList>
            <person name="Jeong H."/>
            <person name="Hong C.E."/>
            <person name="Jo S.H."/>
            <person name="Park J.M."/>
        </authorList>
    </citation>
    <scope>NUCLEOTIDE SEQUENCE [LARGE SCALE GENOMIC DNA]</scope>
    <source>
        <strain evidence="2 3">KB10</strain>
    </source>
</reference>
<dbReference type="Proteomes" id="UP000077519">
    <property type="component" value="Unassembled WGS sequence"/>
</dbReference>
<proteinExistence type="predicted"/>